<feature type="transmembrane region" description="Helical" evidence="6">
    <location>
        <begin position="337"/>
        <end position="356"/>
    </location>
</feature>
<feature type="transmembrane region" description="Helical" evidence="6">
    <location>
        <begin position="95"/>
        <end position="115"/>
    </location>
</feature>
<feature type="transmembrane region" description="Helical" evidence="6">
    <location>
        <begin position="43"/>
        <end position="65"/>
    </location>
</feature>
<feature type="non-terminal residue" evidence="7">
    <location>
        <position position="394"/>
    </location>
</feature>
<dbReference type="EMBL" id="JAGVSJ010000030">
    <property type="protein sequence ID" value="MBX8632489.1"/>
    <property type="molecule type" value="Genomic_DNA"/>
</dbReference>
<organism evidence="7 8">
    <name type="scientific">Candidatus Sysuiplasma superficiale</name>
    <dbReference type="NCBI Taxonomy" id="2823368"/>
    <lineage>
        <taxon>Archaea</taxon>
        <taxon>Methanobacteriati</taxon>
        <taxon>Thermoplasmatota</taxon>
        <taxon>Thermoplasmata</taxon>
        <taxon>Candidatus Sysuiplasmatales</taxon>
        <taxon>Candidatus Sysuiplasmataceae</taxon>
        <taxon>Candidatus Sysuiplasma</taxon>
    </lineage>
</organism>
<feature type="transmembrane region" description="Helical" evidence="6">
    <location>
        <begin position="127"/>
        <end position="145"/>
    </location>
</feature>
<dbReference type="Pfam" id="PF13440">
    <property type="entry name" value="Polysacc_synt_3"/>
    <property type="match status" value="1"/>
</dbReference>
<gene>
    <name evidence="7" type="ORF">J9259_08265</name>
</gene>
<evidence type="ECO:0000256" key="4">
    <source>
        <dbReference type="ARBA" id="ARBA00022989"/>
    </source>
</evidence>
<comment type="subcellular location">
    <subcellularLocation>
        <location evidence="1">Cell membrane</location>
        <topology evidence="1">Multi-pass membrane protein</topology>
    </subcellularLocation>
</comment>
<evidence type="ECO:0000256" key="1">
    <source>
        <dbReference type="ARBA" id="ARBA00004651"/>
    </source>
</evidence>
<feature type="transmembrane region" description="Helical" evidence="6">
    <location>
        <begin position="157"/>
        <end position="176"/>
    </location>
</feature>
<dbReference type="Proteomes" id="UP000716004">
    <property type="component" value="Unassembled WGS sequence"/>
</dbReference>
<feature type="transmembrane region" description="Helical" evidence="6">
    <location>
        <begin position="301"/>
        <end position="325"/>
    </location>
</feature>
<evidence type="ECO:0000313" key="7">
    <source>
        <dbReference type="EMBL" id="MBX8632489.1"/>
    </source>
</evidence>
<evidence type="ECO:0000256" key="2">
    <source>
        <dbReference type="ARBA" id="ARBA00022475"/>
    </source>
</evidence>
<evidence type="ECO:0000256" key="5">
    <source>
        <dbReference type="ARBA" id="ARBA00023136"/>
    </source>
</evidence>
<keyword evidence="2" id="KW-1003">Cell membrane</keyword>
<feature type="transmembrane region" description="Helical" evidence="6">
    <location>
        <begin position="260"/>
        <end position="280"/>
    </location>
</feature>
<evidence type="ECO:0000313" key="8">
    <source>
        <dbReference type="Proteomes" id="UP000716004"/>
    </source>
</evidence>
<feature type="transmembrane region" description="Helical" evidence="6">
    <location>
        <begin position="221"/>
        <end position="240"/>
    </location>
</feature>
<feature type="transmembrane region" description="Helical" evidence="6">
    <location>
        <begin position="18"/>
        <end position="37"/>
    </location>
</feature>
<dbReference type="InterPro" id="IPR050833">
    <property type="entry name" value="Poly_Biosynth_Transport"/>
</dbReference>
<dbReference type="PANTHER" id="PTHR30250:SF11">
    <property type="entry name" value="O-ANTIGEN TRANSPORTER-RELATED"/>
    <property type="match status" value="1"/>
</dbReference>
<dbReference type="GO" id="GO:0005886">
    <property type="term" value="C:plasma membrane"/>
    <property type="evidence" value="ECO:0007669"/>
    <property type="project" value="UniProtKB-SubCell"/>
</dbReference>
<name>A0A8J8CBW5_9ARCH</name>
<dbReference type="AlphaFoldDB" id="A0A8J8CBW5"/>
<keyword evidence="5 6" id="KW-0472">Membrane</keyword>
<proteinExistence type="predicted"/>
<evidence type="ECO:0000256" key="3">
    <source>
        <dbReference type="ARBA" id="ARBA00022692"/>
    </source>
</evidence>
<comment type="caution">
    <text evidence="7">The sequence shown here is derived from an EMBL/GenBank/DDBJ whole genome shotgun (WGS) entry which is preliminary data.</text>
</comment>
<feature type="transmembrane region" description="Helical" evidence="6">
    <location>
        <begin position="368"/>
        <end position="388"/>
    </location>
</feature>
<evidence type="ECO:0000256" key="6">
    <source>
        <dbReference type="SAM" id="Phobius"/>
    </source>
</evidence>
<protein>
    <submittedName>
        <fullName evidence="7">Oligosaccharide flippase family protein</fullName>
    </submittedName>
</protein>
<reference evidence="7" key="1">
    <citation type="submission" date="2021-04" db="EMBL/GenBank/DDBJ databases">
        <title>Genomic insights into ecological role and evolution of a novel Thermoplasmata order Candidatus Sysuiplasmatales.</title>
        <authorList>
            <person name="Yuan Y."/>
        </authorList>
    </citation>
    <scope>NUCLEOTIDE SEQUENCE</scope>
    <source>
        <strain evidence="7">YP2-bin.285</strain>
    </source>
</reference>
<dbReference type="PANTHER" id="PTHR30250">
    <property type="entry name" value="PST FAMILY PREDICTED COLANIC ACID TRANSPORTER"/>
    <property type="match status" value="1"/>
</dbReference>
<keyword evidence="4 6" id="KW-1133">Transmembrane helix</keyword>
<sequence>MTEFTDTEPLGRGILYQYAYFATLTLAGAAFYIYVIHIFPKDLVGSVALLIAILSLFPVVFSFGLQYGWQHFTSYSLGVHNDESVKGIVQKAIKVGLLLSALSVIALVVLARPISFLFFHSYSYLELVYLLAFDIPSSIMITFFNSLMLGLQNFRKAGTIGMAYVIVVYGTSIIALHFTHSIYSIPLGWGVGYFAGAILYYVDIRRRLRAKRSSPFELKPLFSYSLPLYITGILSYGAVYVDRLTVAYLKDLSSIGVYNLALLISSGTSILSSPIGGIIFSKFSEFYARQDHEMIKEGVRIATDAASILYVPAALGVAAISVPVIKLLAGAGYLEGAIPLSIILVVNALFVFGGPLGNAMQGIRKTRVFVMSTGLALFSNTFLSFTLIPRLSLV</sequence>
<keyword evidence="3 6" id="KW-0812">Transmembrane</keyword>
<feature type="transmembrane region" description="Helical" evidence="6">
    <location>
        <begin position="182"/>
        <end position="201"/>
    </location>
</feature>
<accession>A0A8J8CBW5</accession>